<accession>A0A9P6B0I3</accession>
<gene>
    <name evidence="2" type="ORF">BS47DRAFT_839706</name>
</gene>
<proteinExistence type="predicted"/>
<evidence type="ECO:0000313" key="2">
    <source>
        <dbReference type="EMBL" id="KAF9514755.1"/>
    </source>
</evidence>
<dbReference type="Proteomes" id="UP000886523">
    <property type="component" value="Unassembled WGS sequence"/>
</dbReference>
<feature type="transmembrane region" description="Helical" evidence="1">
    <location>
        <begin position="43"/>
        <end position="62"/>
    </location>
</feature>
<comment type="caution">
    <text evidence="2">The sequence shown here is derived from an EMBL/GenBank/DDBJ whole genome shotgun (WGS) entry which is preliminary data.</text>
</comment>
<keyword evidence="3" id="KW-1185">Reference proteome</keyword>
<evidence type="ECO:0000313" key="3">
    <source>
        <dbReference type="Proteomes" id="UP000886523"/>
    </source>
</evidence>
<name>A0A9P6B0I3_9AGAM</name>
<feature type="transmembrane region" description="Helical" evidence="1">
    <location>
        <begin position="74"/>
        <end position="94"/>
    </location>
</feature>
<protein>
    <recommendedName>
        <fullName evidence="4">Transmembrane protein</fullName>
    </recommendedName>
</protein>
<keyword evidence="1" id="KW-0472">Membrane</keyword>
<keyword evidence="1" id="KW-1133">Transmembrane helix</keyword>
<organism evidence="2 3">
    <name type="scientific">Hydnum rufescens UP504</name>
    <dbReference type="NCBI Taxonomy" id="1448309"/>
    <lineage>
        <taxon>Eukaryota</taxon>
        <taxon>Fungi</taxon>
        <taxon>Dikarya</taxon>
        <taxon>Basidiomycota</taxon>
        <taxon>Agaricomycotina</taxon>
        <taxon>Agaricomycetes</taxon>
        <taxon>Cantharellales</taxon>
        <taxon>Hydnaceae</taxon>
        <taxon>Hydnum</taxon>
    </lineage>
</organism>
<reference evidence="2" key="1">
    <citation type="journal article" date="2020" name="Nat. Commun.">
        <title>Large-scale genome sequencing of mycorrhizal fungi provides insights into the early evolution of symbiotic traits.</title>
        <authorList>
            <person name="Miyauchi S."/>
            <person name="Kiss E."/>
            <person name="Kuo A."/>
            <person name="Drula E."/>
            <person name="Kohler A."/>
            <person name="Sanchez-Garcia M."/>
            <person name="Morin E."/>
            <person name="Andreopoulos B."/>
            <person name="Barry K.W."/>
            <person name="Bonito G."/>
            <person name="Buee M."/>
            <person name="Carver A."/>
            <person name="Chen C."/>
            <person name="Cichocki N."/>
            <person name="Clum A."/>
            <person name="Culley D."/>
            <person name="Crous P.W."/>
            <person name="Fauchery L."/>
            <person name="Girlanda M."/>
            <person name="Hayes R.D."/>
            <person name="Keri Z."/>
            <person name="LaButti K."/>
            <person name="Lipzen A."/>
            <person name="Lombard V."/>
            <person name="Magnuson J."/>
            <person name="Maillard F."/>
            <person name="Murat C."/>
            <person name="Nolan M."/>
            <person name="Ohm R.A."/>
            <person name="Pangilinan J."/>
            <person name="Pereira M.F."/>
            <person name="Perotto S."/>
            <person name="Peter M."/>
            <person name="Pfister S."/>
            <person name="Riley R."/>
            <person name="Sitrit Y."/>
            <person name="Stielow J.B."/>
            <person name="Szollosi G."/>
            <person name="Zifcakova L."/>
            <person name="Stursova M."/>
            <person name="Spatafora J.W."/>
            <person name="Tedersoo L."/>
            <person name="Vaario L.M."/>
            <person name="Yamada A."/>
            <person name="Yan M."/>
            <person name="Wang P."/>
            <person name="Xu J."/>
            <person name="Bruns T."/>
            <person name="Baldrian P."/>
            <person name="Vilgalys R."/>
            <person name="Dunand C."/>
            <person name="Henrissat B."/>
            <person name="Grigoriev I.V."/>
            <person name="Hibbett D."/>
            <person name="Nagy L.G."/>
            <person name="Martin F.M."/>
        </authorList>
    </citation>
    <scope>NUCLEOTIDE SEQUENCE</scope>
    <source>
        <strain evidence="2">UP504</strain>
    </source>
</reference>
<sequence>MFRLPSVYCAPEPEAEFFSPLRFYAAFPSSGMWSLLLAPRVRLFFFFFFFIIYSTISAFISLDRIDPSALNWDWGGGVLNIPAGFTAGMFMALNSPSLCPIGRRSPAGGLRHYLLLPACYFFKDEIKSNLGCCFRSFLFLFFFDREPAARRLWNLEPDEPLFLHTGKHSKCNSSG</sequence>
<keyword evidence="1" id="KW-0812">Transmembrane</keyword>
<evidence type="ECO:0000256" key="1">
    <source>
        <dbReference type="SAM" id="Phobius"/>
    </source>
</evidence>
<dbReference type="EMBL" id="MU128957">
    <property type="protein sequence ID" value="KAF9514755.1"/>
    <property type="molecule type" value="Genomic_DNA"/>
</dbReference>
<dbReference type="AlphaFoldDB" id="A0A9P6B0I3"/>
<evidence type="ECO:0008006" key="4">
    <source>
        <dbReference type="Google" id="ProtNLM"/>
    </source>
</evidence>